<reference evidence="5" key="1">
    <citation type="submission" date="2019-02" db="EMBL/GenBank/DDBJ databases">
        <authorList>
            <person name="Gruber-Vodicka R. H."/>
            <person name="Seah K. B. B."/>
        </authorList>
    </citation>
    <scope>NUCLEOTIDE SEQUENCE</scope>
    <source>
        <strain evidence="5">BECK_SA2B12</strain>
        <strain evidence="3">BECK_SA2B15</strain>
        <strain evidence="4">BECK_SA2B20</strain>
    </source>
</reference>
<evidence type="ECO:0000313" key="3">
    <source>
        <dbReference type="EMBL" id="VFJ88933.1"/>
    </source>
</evidence>
<evidence type="ECO:0000259" key="2">
    <source>
        <dbReference type="Pfam" id="PF02579"/>
    </source>
</evidence>
<evidence type="ECO:0000313" key="4">
    <source>
        <dbReference type="EMBL" id="VFJ89780.1"/>
    </source>
</evidence>
<dbReference type="Pfam" id="PF02579">
    <property type="entry name" value="Nitro_FeMo-Co"/>
    <property type="match status" value="1"/>
</dbReference>
<accession>A0A450UXA4</accession>
<proteinExistence type="predicted"/>
<organism evidence="5">
    <name type="scientific">Candidatus Kentrum eta</name>
    <dbReference type="NCBI Taxonomy" id="2126337"/>
    <lineage>
        <taxon>Bacteria</taxon>
        <taxon>Pseudomonadati</taxon>
        <taxon>Pseudomonadota</taxon>
        <taxon>Gammaproteobacteria</taxon>
        <taxon>Candidatus Kentrum</taxon>
    </lineage>
</organism>
<dbReference type="InterPro" id="IPR003731">
    <property type="entry name" value="Di-Nase_FeMo-co_biosynth"/>
</dbReference>
<evidence type="ECO:0000256" key="1">
    <source>
        <dbReference type="ARBA" id="ARBA00023231"/>
    </source>
</evidence>
<dbReference type="Gene3D" id="3.30.420.130">
    <property type="entry name" value="Dinitrogenase iron-molybdenum cofactor biosynthesis domain"/>
    <property type="match status" value="1"/>
</dbReference>
<dbReference type="EMBL" id="CAADFI010000006">
    <property type="protein sequence ID" value="VFJ89780.1"/>
    <property type="molecule type" value="Genomic_DNA"/>
</dbReference>
<dbReference type="InterPro" id="IPR036105">
    <property type="entry name" value="DiNase_FeMo-co_biosyn_sf"/>
</dbReference>
<feature type="domain" description="Dinitrogenase iron-molybdenum cofactor biosynthesis" evidence="2">
    <location>
        <begin position="11"/>
        <end position="103"/>
    </location>
</feature>
<evidence type="ECO:0000313" key="5">
    <source>
        <dbReference type="EMBL" id="VFJ97174.1"/>
    </source>
</evidence>
<keyword evidence="1" id="KW-0535">Nitrogen fixation</keyword>
<name>A0A450UXA4_9GAMM</name>
<dbReference type="EMBL" id="CAADFJ010000011">
    <property type="protein sequence ID" value="VFJ97174.1"/>
    <property type="molecule type" value="Genomic_DNA"/>
</dbReference>
<dbReference type="AlphaFoldDB" id="A0A450UXA4"/>
<dbReference type="SUPFAM" id="SSF53146">
    <property type="entry name" value="Nitrogenase accessory factor-like"/>
    <property type="match status" value="1"/>
</dbReference>
<gene>
    <name evidence="3" type="ORF">BECKH772A_GA0070896_1001214</name>
    <name evidence="4" type="ORF">BECKH772B_GA0070898_1000644</name>
    <name evidence="5" type="ORF">BECKH772C_GA0070978_1001114</name>
</gene>
<protein>
    <submittedName>
        <fullName evidence="5">Predicted Fe-Mo cluster-binding protein, NifX family</fullName>
    </submittedName>
</protein>
<dbReference type="EMBL" id="CAADFG010000012">
    <property type="protein sequence ID" value="VFJ88933.1"/>
    <property type="molecule type" value="Genomic_DNA"/>
</dbReference>
<sequence length="130" mass="14051">MRIAITSQNRREITGHAGMCRNFQIYEISDDSPPAVRSKRLLELSKEQSLHEHSGVEPHPLDVVNVFITGGMGAGMRRKLAGKGIRAITTSETDPDTAIAAFLAGALVEESSEHDCGCSGHGHDHDHDHG</sequence>